<name>A0A1M5BVV5_9BACT</name>
<evidence type="ECO:0000313" key="2">
    <source>
        <dbReference type="EMBL" id="SHF46694.1"/>
    </source>
</evidence>
<dbReference type="EMBL" id="FQUS01000009">
    <property type="protein sequence ID" value="SHF46694.1"/>
    <property type="molecule type" value="Genomic_DNA"/>
</dbReference>
<keyword evidence="1" id="KW-1133">Transmembrane helix</keyword>
<keyword evidence="1" id="KW-0812">Transmembrane</keyword>
<organism evidence="2 3">
    <name type="scientific">Fodinibius roseus</name>
    <dbReference type="NCBI Taxonomy" id="1194090"/>
    <lineage>
        <taxon>Bacteria</taxon>
        <taxon>Pseudomonadati</taxon>
        <taxon>Balneolota</taxon>
        <taxon>Balneolia</taxon>
        <taxon>Balneolales</taxon>
        <taxon>Balneolaceae</taxon>
        <taxon>Fodinibius</taxon>
    </lineage>
</organism>
<keyword evidence="3" id="KW-1185">Reference proteome</keyword>
<evidence type="ECO:0000313" key="3">
    <source>
        <dbReference type="Proteomes" id="UP000184041"/>
    </source>
</evidence>
<proteinExistence type="predicted"/>
<protein>
    <submittedName>
        <fullName evidence="2">Uncharacterized protein</fullName>
    </submittedName>
</protein>
<accession>A0A1M5BVV5</accession>
<dbReference type="Proteomes" id="UP000184041">
    <property type="component" value="Unassembled WGS sequence"/>
</dbReference>
<evidence type="ECO:0000256" key="1">
    <source>
        <dbReference type="SAM" id="Phobius"/>
    </source>
</evidence>
<feature type="transmembrane region" description="Helical" evidence="1">
    <location>
        <begin position="62"/>
        <end position="81"/>
    </location>
</feature>
<keyword evidence="1" id="KW-0472">Membrane</keyword>
<dbReference type="STRING" id="1194090.SAMN05443144_1097"/>
<sequence length="82" mass="9767">MKVGENFRCKQLRGLWRVDSILLEIVPCTREYENFEKLCVSVLKNVESRRLHIKAKKHNIPILNDIVFAFLAHLTGIFYRFF</sequence>
<reference evidence="2 3" key="1">
    <citation type="submission" date="2016-11" db="EMBL/GenBank/DDBJ databases">
        <authorList>
            <person name="Jaros S."/>
            <person name="Januszkiewicz K."/>
            <person name="Wedrychowicz H."/>
        </authorList>
    </citation>
    <scope>NUCLEOTIDE SEQUENCE [LARGE SCALE GENOMIC DNA]</scope>
    <source>
        <strain evidence="2 3">DSM 21986</strain>
    </source>
</reference>
<dbReference type="AlphaFoldDB" id="A0A1M5BVV5"/>
<gene>
    <name evidence="2" type="ORF">SAMN05443144_1097</name>
</gene>